<reference evidence="1" key="1">
    <citation type="journal article" date="2015" name="Nature">
        <title>Complex archaea that bridge the gap between prokaryotes and eukaryotes.</title>
        <authorList>
            <person name="Spang A."/>
            <person name="Saw J.H."/>
            <person name="Jorgensen S.L."/>
            <person name="Zaremba-Niedzwiedzka K."/>
            <person name="Martijn J."/>
            <person name="Lind A.E."/>
            <person name="van Eijk R."/>
            <person name="Schleper C."/>
            <person name="Guy L."/>
            <person name="Ettema T.J."/>
        </authorList>
    </citation>
    <scope>NUCLEOTIDE SEQUENCE</scope>
</reference>
<gene>
    <name evidence="1" type="ORF">LCGC14_1636780</name>
</gene>
<evidence type="ECO:0000313" key="1">
    <source>
        <dbReference type="EMBL" id="KKM21305.1"/>
    </source>
</evidence>
<sequence length="335" mass="35872">MAVIIWEGTTDDFQTAGNWSTAAVPVDGDEVIFDGRVTQSVAQGMLDSETGLATKGDYDLLHIKKGFTGDVGTAAEPLCCTASKVIMEGSGTLHLLCGEANQSTDATIPLVIVNNPDATVYLYSNANDGANLCEFTTVYILAGIVYLAFYDVDADDQGVYVKDLYINPRDNKAGNVTVSIQKDAYDVKNTVATNIYMQNGTLTTDSQVGIFEVYKGTVNYGTDLAGSPETDLNITTLRIYGGTFNWTPDDSGDDAYIGDLWLFGGALNASSATNNDRAKVLGNGPNKDIRVFKGAVLNIANNKGNITLDAASQLWSYDGTIKLDRNSSLSFVYNI</sequence>
<dbReference type="EMBL" id="LAZR01013579">
    <property type="protein sequence ID" value="KKM21305.1"/>
    <property type="molecule type" value="Genomic_DNA"/>
</dbReference>
<organism evidence="1">
    <name type="scientific">marine sediment metagenome</name>
    <dbReference type="NCBI Taxonomy" id="412755"/>
    <lineage>
        <taxon>unclassified sequences</taxon>
        <taxon>metagenomes</taxon>
        <taxon>ecological metagenomes</taxon>
    </lineage>
</organism>
<protein>
    <recommendedName>
        <fullName evidence="2">G8 domain-containing protein</fullName>
    </recommendedName>
</protein>
<evidence type="ECO:0008006" key="2">
    <source>
        <dbReference type="Google" id="ProtNLM"/>
    </source>
</evidence>
<accession>A0A0F9L0H4</accession>
<proteinExistence type="predicted"/>
<name>A0A0F9L0H4_9ZZZZ</name>
<comment type="caution">
    <text evidence="1">The sequence shown here is derived from an EMBL/GenBank/DDBJ whole genome shotgun (WGS) entry which is preliminary data.</text>
</comment>
<dbReference type="AlphaFoldDB" id="A0A0F9L0H4"/>